<dbReference type="CDD" id="cd17875">
    <property type="entry name" value="SRP54_G"/>
    <property type="match status" value="1"/>
</dbReference>
<dbReference type="Gene3D" id="1.20.120.140">
    <property type="entry name" value="Signal recognition particle SRP54, nucleotide-binding domain"/>
    <property type="match status" value="1"/>
</dbReference>
<dbReference type="InterPro" id="IPR036225">
    <property type="entry name" value="SRP/SRP_N"/>
</dbReference>
<dbReference type="GO" id="GO:0005783">
    <property type="term" value="C:endoplasmic reticulum"/>
    <property type="evidence" value="ECO:0007669"/>
    <property type="project" value="UniProtKB-SubCell"/>
</dbReference>
<dbReference type="FunFam" id="3.40.50.300:FF:000022">
    <property type="entry name" value="Signal recognition particle 54 kDa subunit"/>
    <property type="match status" value="1"/>
</dbReference>
<evidence type="ECO:0000256" key="1">
    <source>
        <dbReference type="ARBA" id="ARBA00004240"/>
    </source>
</evidence>
<evidence type="ECO:0000256" key="6">
    <source>
        <dbReference type="ARBA" id="ARBA00022801"/>
    </source>
</evidence>
<dbReference type="GO" id="GO:0005786">
    <property type="term" value="C:signal recognition particle, endoplasmic reticulum targeting"/>
    <property type="evidence" value="ECO:0007669"/>
    <property type="project" value="UniProtKB-UniRule"/>
</dbReference>
<dbReference type="InterPro" id="IPR036891">
    <property type="entry name" value="Signal_recog_part_SRP54_M_sf"/>
</dbReference>
<dbReference type="InterPro" id="IPR000897">
    <property type="entry name" value="SRP54_GTPase_dom"/>
</dbReference>
<dbReference type="OrthoDB" id="10250817at2759"/>
<name>M1V9H3_CYAM1</name>
<dbReference type="GeneID" id="16995846"/>
<keyword evidence="9 13" id="KW-0342">GTP-binding</keyword>
<dbReference type="Pfam" id="PF00448">
    <property type="entry name" value="SRP54"/>
    <property type="match status" value="1"/>
</dbReference>
<comment type="catalytic activity">
    <reaction evidence="12">
        <text>GTP + H2O = GDP + phosphate + H(+)</text>
        <dbReference type="Rhea" id="RHEA:19669"/>
        <dbReference type="ChEBI" id="CHEBI:15377"/>
        <dbReference type="ChEBI" id="CHEBI:15378"/>
        <dbReference type="ChEBI" id="CHEBI:37565"/>
        <dbReference type="ChEBI" id="CHEBI:43474"/>
        <dbReference type="ChEBI" id="CHEBI:58189"/>
        <dbReference type="EC" id="3.6.5.4"/>
    </reaction>
    <physiologicalReaction direction="left-to-right" evidence="12">
        <dbReference type="Rhea" id="RHEA:19670"/>
    </physiologicalReaction>
</comment>
<keyword evidence="10 13" id="KW-0733">Signal recognition particle</keyword>
<gene>
    <name evidence="15" type="ORF">CYME_CMO152C</name>
</gene>
<dbReference type="SUPFAM" id="SSF47364">
    <property type="entry name" value="Domain of the SRP/SRP receptor G-proteins"/>
    <property type="match status" value="1"/>
</dbReference>
<dbReference type="EMBL" id="AP006497">
    <property type="protein sequence ID" value="BAM81519.1"/>
    <property type="molecule type" value="Genomic_DNA"/>
</dbReference>
<dbReference type="InterPro" id="IPR027417">
    <property type="entry name" value="P-loop_NTPase"/>
</dbReference>
<dbReference type="GO" id="GO:0005829">
    <property type="term" value="C:cytosol"/>
    <property type="evidence" value="ECO:0007669"/>
    <property type="project" value="TreeGrafter"/>
</dbReference>
<dbReference type="PROSITE" id="PS00300">
    <property type="entry name" value="SRP54"/>
    <property type="match status" value="1"/>
</dbReference>
<comment type="domain">
    <text evidence="13">The NG domain, also named G domain, is a special guanosine triphosphatase (GTPase) domain, which binds GTP and forms a guanosine 5'-triphosphate (GTP)-dependent complex with a homologous NG domain in the SRP receptor subunit SRPRA. The two NG domains undergo cooperative rearrangements upon their assembly, which culminate in the reciprocal activation of the GTPase activity of one another. SRP receptor compaction upon binding with cargo-loaded SRP and GTPase rearrangement drive SRP-mediated cotranslational protein translocation into the ER.</text>
</comment>
<evidence type="ECO:0000256" key="13">
    <source>
        <dbReference type="RuleBase" id="RU364034"/>
    </source>
</evidence>
<evidence type="ECO:0000256" key="10">
    <source>
        <dbReference type="ARBA" id="ARBA00023135"/>
    </source>
</evidence>
<evidence type="ECO:0000259" key="14">
    <source>
        <dbReference type="PROSITE" id="PS00300"/>
    </source>
</evidence>
<dbReference type="SUPFAM" id="SSF52540">
    <property type="entry name" value="P-loop containing nucleoside triphosphate hydrolases"/>
    <property type="match status" value="1"/>
</dbReference>
<evidence type="ECO:0000313" key="16">
    <source>
        <dbReference type="Proteomes" id="UP000007014"/>
    </source>
</evidence>
<evidence type="ECO:0000256" key="9">
    <source>
        <dbReference type="ARBA" id="ARBA00023134"/>
    </source>
</evidence>
<dbReference type="SUPFAM" id="SSF47446">
    <property type="entry name" value="Signal peptide-binding domain"/>
    <property type="match status" value="1"/>
</dbReference>
<dbReference type="Pfam" id="PF02881">
    <property type="entry name" value="SRP54_N"/>
    <property type="match status" value="1"/>
</dbReference>
<dbReference type="Gene3D" id="3.40.50.300">
    <property type="entry name" value="P-loop containing nucleotide triphosphate hydrolases"/>
    <property type="match status" value="1"/>
</dbReference>
<evidence type="ECO:0000256" key="12">
    <source>
        <dbReference type="ARBA" id="ARBA00048157"/>
    </source>
</evidence>
<dbReference type="AlphaFoldDB" id="M1V9H3"/>
<comment type="function">
    <text evidence="13">Component of the signal recognition particle (SRP) complex, a ribonucleoprotein complex that mediates the cotranslational targeting of secretory and membrane proteins to the endoplasmic reticulum (ER).</text>
</comment>
<evidence type="ECO:0000256" key="11">
    <source>
        <dbReference type="ARBA" id="ARBA00023274"/>
    </source>
</evidence>
<dbReference type="GO" id="GO:0005525">
    <property type="term" value="F:GTP binding"/>
    <property type="evidence" value="ECO:0007669"/>
    <property type="project" value="UniProtKB-UniRule"/>
</dbReference>
<dbReference type="GO" id="GO:0003924">
    <property type="term" value="F:GTPase activity"/>
    <property type="evidence" value="ECO:0007669"/>
    <property type="project" value="UniProtKB-UniRule"/>
</dbReference>
<dbReference type="HAMAP" id="MF_00306">
    <property type="entry name" value="SRP54"/>
    <property type="match status" value="1"/>
</dbReference>
<keyword evidence="8 13" id="KW-0694">RNA-binding</keyword>
<dbReference type="HOGENOM" id="CLU_009301_6_1_1"/>
<dbReference type="eggNOG" id="KOG0780">
    <property type="taxonomic scope" value="Eukaryota"/>
</dbReference>
<reference evidence="15 16" key="2">
    <citation type="journal article" date="2007" name="BMC Biol.">
        <title>A 100%-complete sequence reveals unusually simple genomic features in the hot-spring red alga Cyanidioschyzon merolae.</title>
        <authorList>
            <person name="Nozaki H."/>
            <person name="Takano H."/>
            <person name="Misumi O."/>
            <person name="Terasawa K."/>
            <person name="Matsuzaki M."/>
            <person name="Maruyama S."/>
            <person name="Nishida K."/>
            <person name="Yagisawa F."/>
            <person name="Yoshida Y."/>
            <person name="Fujiwara T."/>
            <person name="Takio S."/>
            <person name="Tamura K."/>
            <person name="Chung S.J."/>
            <person name="Nakamura S."/>
            <person name="Kuroiwa H."/>
            <person name="Tanaka K."/>
            <person name="Sato N."/>
            <person name="Kuroiwa T."/>
        </authorList>
    </citation>
    <scope>NUCLEOTIDE SEQUENCE [LARGE SCALE GENOMIC DNA]</scope>
    <source>
        <strain evidence="15 16">10D</strain>
    </source>
</reference>
<dbReference type="InterPro" id="IPR042101">
    <property type="entry name" value="SRP54_N_sf"/>
</dbReference>
<dbReference type="SMART" id="SM00962">
    <property type="entry name" value="SRP54"/>
    <property type="match status" value="1"/>
</dbReference>
<dbReference type="GO" id="GO:0008312">
    <property type="term" value="F:7S RNA binding"/>
    <property type="evidence" value="ECO:0007669"/>
    <property type="project" value="UniProtKB-UniRule"/>
</dbReference>
<dbReference type="Gramene" id="CMO152CT">
    <property type="protein sequence ID" value="CMO152CT"/>
    <property type="gene ID" value="CMO152C"/>
</dbReference>
<keyword evidence="7" id="KW-0256">Endoplasmic reticulum</keyword>
<keyword evidence="11 13" id="KW-0687">Ribonucleoprotein</keyword>
<keyword evidence="16" id="KW-1185">Reference proteome</keyword>
<sequence length="502" mass="55715">MVLETLGTKIVKALQSLTNQVVVDETALEAALKEVARALLEADVNVKQVSELRQRVKNRVRLAELPPGTNRRRLIHKTVFEELCRMLDPGIPPYRPQRGQSNVIMFVGLQGNGKTTSCVKVAYFYKRKGYRTGLVCADTFRAGAFDQLRQNATRARVPFYGRYGETDAVKVASEGVERFRREGFEVILVDTSGRHKQEAALFAEMEQLDRALTPDHVIFVMDGSIGQAAYDQARAFQQRVRVGSVILTKMDGHARGGGALSAVAATHSPIVFLGTGEHLDDLEEFQVQSFVGRLLGMGDVRGLVSTIAEADLENPDEEQMNRISQGILTLRDMQMQYSNVLRLGPLSKVASMMPGMAEILPKGSEKDAQTRVRNMLVILDSMNREELDESTSVRWDDSRKRRIARGSGRSVQEVDEVLTQYKLISKAWSRIGKNMKHLMQPGHGGVGHGTGPNSIPNIGAMEQQMQRMMDPRMLQQLGSGPGGLQRVMQQLMSGRSGAIPRR</sequence>
<evidence type="ECO:0000256" key="5">
    <source>
        <dbReference type="ARBA" id="ARBA00022741"/>
    </source>
</evidence>
<accession>M1V9H3</accession>
<keyword evidence="4 13" id="KW-0963">Cytoplasm</keyword>
<dbReference type="Gene3D" id="1.10.260.30">
    <property type="entry name" value="Signal recognition particle, SRP54 subunit, M-domain"/>
    <property type="match status" value="1"/>
</dbReference>
<comment type="subcellular location">
    <subcellularLocation>
        <location evidence="2 13">Cytoplasm</location>
    </subcellularLocation>
    <subcellularLocation>
        <location evidence="1">Endoplasmic reticulum</location>
    </subcellularLocation>
</comment>
<evidence type="ECO:0000256" key="4">
    <source>
        <dbReference type="ARBA" id="ARBA00022490"/>
    </source>
</evidence>
<comment type="similarity">
    <text evidence="3 13">Belongs to the GTP-binding SRP family. SRP54 subfamily.</text>
</comment>
<dbReference type="NCBIfam" id="TIGR01425">
    <property type="entry name" value="SRP54_euk"/>
    <property type="match status" value="1"/>
</dbReference>
<dbReference type="STRING" id="280699.M1V9H3"/>
<keyword evidence="5 13" id="KW-0547">Nucleotide-binding</keyword>
<dbReference type="RefSeq" id="XP_005537555.1">
    <property type="nucleotide sequence ID" value="XM_005537498.1"/>
</dbReference>
<evidence type="ECO:0000313" key="15">
    <source>
        <dbReference type="EMBL" id="BAM81519.1"/>
    </source>
</evidence>
<protein>
    <recommendedName>
        <fullName evidence="13">Signal recognition particle 54 kDa protein</fullName>
    </recommendedName>
</protein>
<dbReference type="KEGG" id="cme:CYME_CMO152C"/>
<dbReference type="GO" id="GO:0030942">
    <property type="term" value="F:endoplasmic reticulum signal peptide binding"/>
    <property type="evidence" value="ECO:0007669"/>
    <property type="project" value="TreeGrafter"/>
</dbReference>
<evidence type="ECO:0000256" key="7">
    <source>
        <dbReference type="ARBA" id="ARBA00022824"/>
    </source>
</evidence>
<organism evidence="15 16">
    <name type="scientific">Cyanidioschyzon merolae (strain NIES-3377 / 10D)</name>
    <name type="common">Unicellular red alga</name>
    <dbReference type="NCBI Taxonomy" id="280699"/>
    <lineage>
        <taxon>Eukaryota</taxon>
        <taxon>Rhodophyta</taxon>
        <taxon>Bangiophyceae</taxon>
        <taxon>Cyanidiales</taxon>
        <taxon>Cyanidiaceae</taxon>
        <taxon>Cyanidioschyzon</taxon>
    </lineage>
</organism>
<dbReference type="InterPro" id="IPR022941">
    <property type="entry name" value="SRP54"/>
</dbReference>
<dbReference type="GO" id="GO:0006616">
    <property type="term" value="P:SRP-dependent cotranslational protein targeting to membrane, translocation"/>
    <property type="evidence" value="ECO:0007669"/>
    <property type="project" value="TreeGrafter"/>
</dbReference>
<dbReference type="Proteomes" id="UP000007014">
    <property type="component" value="Chromosome 15"/>
</dbReference>
<dbReference type="InterPro" id="IPR004125">
    <property type="entry name" value="Signal_recog_particle_SRP54_M"/>
</dbReference>
<comment type="domain">
    <text evidence="13">The M domain binds the 7SL RNA in presence of SRP19 and binds the signal sequence of presecretory proteins.</text>
</comment>
<dbReference type="SMART" id="SM00963">
    <property type="entry name" value="SRP54_N"/>
    <property type="match status" value="1"/>
</dbReference>
<dbReference type="Pfam" id="PF02978">
    <property type="entry name" value="SRP_SPB"/>
    <property type="match status" value="1"/>
</dbReference>
<evidence type="ECO:0000256" key="8">
    <source>
        <dbReference type="ARBA" id="ARBA00022884"/>
    </source>
</evidence>
<dbReference type="PANTHER" id="PTHR11564:SF5">
    <property type="entry name" value="SIGNAL RECOGNITION PARTICLE SUBUNIT SRP54"/>
    <property type="match status" value="1"/>
</dbReference>
<dbReference type="InterPro" id="IPR013822">
    <property type="entry name" value="Signal_recog_particl_SRP54_hlx"/>
</dbReference>
<keyword evidence="6" id="KW-0378">Hydrolase</keyword>
<feature type="domain" description="SRP54-type proteins GTP-binding" evidence="14">
    <location>
        <begin position="269"/>
        <end position="282"/>
    </location>
</feature>
<evidence type="ECO:0000256" key="3">
    <source>
        <dbReference type="ARBA" id="ARBA00005450"/>
    </source>
</evidence>
<proteinExistence type="inferred from homology"/>
<dbReference type="OMA" id="GMTGQDA"/>
<evidence type="ECO:0000256" key="2">
    <source>
        <dbReference type="ARBA" id="ARBA00004496"/>
    </source>
</evidence>
<dbReference type="PANTHER" id="PTHR11564">
    <property type="entry name" value="SIGNAL RECOGNITION PARTICLE 54K PROTEIN SRP54"/>
    <property type="match status" value="1"/>
</dbReference>
<reference evidence="15 16" key="1">
    <citation type="journal article" date="2004" name="Nature">
        <title>Genome sequence of the ultrasmall unicellular red alga Cyanidioschyzon merolae 10D.</title>
        <authorList>
            <person name="Matsuzaki M."/>
            <person name="Misumi O."/>
            <person name="Shin-i T."/>
            <person name="Maruyama S."/>
            <person name="Takahara M."/>
            <person name="Miyagishima S."/>
            <person name="Mori T."/>
            <person name="Nishida K."/>
            <person name="Yagisawa F."/>
            <person name="Nishida K."/>
            <person name="Yoshida Y."/>
            <person name="Nishimura Y."/>
            <person name="Nakao S."/>
            <person name="Kobayashi T."/>
            <person name="Momoyama Y."/>
            <person name="Higashiyama T."/>
            <person name="Minoda A."/>
            <person name="Sano M."/>
            <person name="Nomoto H."/>
            <person name="Oishi K."/>
            <person name="Hayashi H."/>
            <person name="Ohta F."/>
            <person name="Nishizaka S."/>
            <person name="Haga S."/>
            <person name="Miura S."/>
            <person name="Morishita T."/>
            <person name="Kabeya Y."/>
            <person name="Terasawa K."/>
            <person name="Suzuki Y."/>
            <person name="Ishii Y."/>
            <person name="Asakawa S."/>
            <person name="Takano H."/>
            <person name="Ohta N."/>
            <person name="Kuroiwa H."/>
            <person name="Tanaka K."/>
            <person name="Shimizu N."/>
            <person name="Sugano S."/>
            <person name="Sato N."/>
            <person name="Nozaki H."/>
            <person name="Ogasawara N."/>
            <person name="Kohara Y."/>
            <person name="Kuroiwa T."/>
        </authorList>
    </citation>
    <scope>NUCLEOTIDE SEQUENCE [LARGE SCALE GENOMIC DNA]</scope>
    <source>
        <strain evidence="15 16">10D</strain>
    </source>
</reference>
<dbReference type="InterPro" id="IPR006325">
    <property type="entry name" value="SRP54_euk"/>
</dbReference>